<evidence type="ECO:0000313" key="2">
    <source>
        <dbReference type="EMBL" id="CAH1955696.1"/>
    </source>
</evidence>
<dbReference type="AlphaFoldDB" id="A0A9P0JLF7"/>
<comment type="caution">
    <text evidence="2">The sequence shown here is derived from an EMBL/GenBank/DDBJ whole genome shotgun (WGS) entry which is preliminary data.</text>
</comment>
<gene>
    <name evidence="2" type="ORF">ACAOBT_LOCUS1182</name>
</gene>
<dbReference type="Proteomes" id="UP001152888">
    <property type="component" value="Unassembled WGS sequence"/>
</dbReference>
<proteinExistence type="predicted"/>
<reference evidence="2" key="1">
    <citation type="submission" date="2022-03" db="EMBL/GenBank/DDBJ databases">
        <authorList>
            <person name="Sayadi A."/>
        </authorList>
    </citation>
    <scope>NUCLEOTIDE SEQUENCE</scope>
</reference>
<evidence type="ECO:0000313" key="3">
    <source>
        <dbReference type="Proteomes" id="UP001152888"/>
    </source>
</evidence>
<accession>A0A9P0JLF7</accession>
<organism evidence="2 3">
    <name type="scientific">Acanthoscelides obtectus</name>
    <name type="common">Bean weevil</name>
    <name type="synonym">Bruchus obtectus</name>
    <dbReference type="NCBI Taxonomy" id="200917"/>
    <lineage>
        <taxon>Eukaryota</taxon>
        <taxon>Metazoa</taxon>
        <taxon>Ecdysozoa</taxon>
        <taxon>Arthropoda</taxon>
        <taxon>Hexapoda</taxon>
        <taxon>Insecta</taxon>
        <taxon>Pterygota</taxon>
        <taxon>Neoptera</taxon>
        <taxon>Endopterygota</taxon>
        <taxon>Coleoptera</taxon>
        <taxon>Polyphaga</taxon>
        <taxon>Cucujiformia</taxon>
        <taxon>Chrysomeloidea</taxon>
        <taxon>Chrysomelidae</taxon>
        <taxon>Bruchinae</taxon>
        <taxon>Bruchini</taxon>
        <taxon>Acanthoscelides</taxon>
    </lineage>
</organism>
<keyword evidence="1" id="KW-1133">Transmembrane helix</keyword>
<feature type="transmembrane region" description="Helical" evidence="1">
    <location>
        <begin position="54"/>
        <end position="78"/>
    </location>
</feature>
<keyword evidence="1" id="KW-0812">Transmembrane</keyword>
<name>A0A9P0JLF7_ACAOB</name>
<feature type="transmembrane region" description="Helical" evidence="1">
    <location>
        <begin position="12"/>
        <end position="42"/>
    </location>
</feature>
<keyword evidence="1" id="KW-0472">Membrane</keyword>
<protein>
    <submittedName>
        <fullName evidence="2">Uncharacterized protein</fullName>
    </submittedName>
</protein>
<dbReference type="EMBL" id="CAKOFQ010006661">
    <property type="protein sequence ID" value="CAH1955696.1"/>
    <property type="molecule type" value="Genomic_DNA"/>
</dbReference>
<feature type="non-terminal residue" evidence="2">
    <location>
        <position position="83"/>
    </location>
</feature>
<keyword evidence="3" id="KW-1185">Reference proteome</keyword>
<sequence length="83" mass="9704">MEFVRIREADRWSWHIYVGVFCFSMPVRVFITICMKLGAVLLSYPLKWEHFPQIFSTGLLFLVGALLFIGLAAELIYYPLDWG</sequence>
<evidence type="ECO:0000256" key="1">
    <source>
        <dbReference type="SAM" id="Phobius"/>
    </source>
</evidence>